<organism evidence="2 3">
    <name type="scientific">Novosphingobium beihaiensis</name>
    <dbReference type="NCBI Taxonomy" id="2930389"/>
    <lineage>
        <taxon>Bacteria</taxon>
        <taxon>Pseudomonadati</taxon>
        <taxon>Pseudomonadota</taxon>
        <taxon>Alphaproteobacteria</taxon>
        <taxon>Sphingomonadales</taxon>
        <taxon>Sphingomonadaceae</taxon>
        <taxon>Novosphingobium</taxon>
    </lineage>
</organism>
<dbReference type="CDD" id="cd21109">
    <property type="entry name" value="SPASM"/>
    <property type="match status" value="1"/>
</dbReference>
<evidence type="ECO:0000259" key="1">
    <source>
        <dbReference type="Pfam" id="PF13186"/>
    </source>
</evidence>
<accession>A0ABT0BL66</accession>
<evidence type="ECO:0000313" key="3">
    <source>
        <dbReference type="Proteomes" id="UP001202281"/>
    </source>
</evidence>
<dbReference type="InterPro" id="IPR058240">
    <property type="entry name" value="rSAM_sf"/>
</dbReference>
<proteinExistence type="predicted"/>
<dbReference type="InterPro" id="IPR013785">
    <property type="entry name" value="Aldolase_TIM"/>
</dbReference>
<protein>
    <submittedName>
        <fullName evidence="2">SPASM domain-containing protein</fullName>
    </submittedName>
</protein>
<evidence type="ECO:0000313" key="2">
    <source>
        <dbReference type="EMBL" id="MCJ2185803.1"/>
    </source>
</evidence>
<dbReference type="SUPFAM" id="SSF102114">
    <property type="entry name" value="Radical SAM enzymes"/>
    <property type="match status" value="1"/>
</dbReference>
<name>A0ABT0BL66_9SPHN</name>
<keyword evidence="3" id="KW-1185">Reference proteome</keyword>
<dbReference type="Pfam" id="PF13186">
    <property type="entry name" value="SPASM"/>
    <property type="match status" value="1"/>
</dbReference>
<comment type="caution">
    <text evidence="2">The sequence shown here is derived from an EMBL/GenBank/DDBJ whole genome shotgun (WGS) entry which is preliminary data.</text>
</comment>
<reference evidence="2 3" key="1">
    <citation type="submission" date="2022-04" db="EMBL/GenBank/DDBJ databases">
        <title>Identification of a novel bacterium isolated from mangrove sediments.</title>
        <authorList>
            <person name="Pan X."/>
        </authorList>
    </citation>
    <scope>NUCLEOTIDE SEQUENCE [LARGE SCALE GENOMIC DNA]</scope>
    <source>
        <strain evidence="2 3">B2638</strain>
    </source>
</reference>
<dbReference type="EMBL" id="JALHLG010000003">
    <property type="protein sequence ID" value="MCJ2185803.1"/>
    <property type="molecule type" value="Genomic_DNA"/>
</dbReference>
<dbReference type="InterPro" id="IPR023885">
    <property type="entry name" value="4Fe4S-binding_SPASM_dom"/>
</dbReference>
<feature type="domain" description="4Fe4S-binding SPASM" evidence="1">
    <location>
        <begin position="244"/>
        <end position="278"/>
    </location>
</feature>
<dbReference type="Proteomes" id="UP001202281">
    <property type="component" value="Unassembled WGS sequence"/>
</dbReference>
<sequence length="357" mass="40076">MESIYYAMSWACHRKCRHCYETRFRPYVRGALDGVVAQAADNFPRVIDNLPRKMTYLDRNAPLPGGGYREKTGRIILAGGEVLLDPVREAVLYPAMERLQAKYGRGGIKIIVQTTGDLVTPQIIEDLLERGVWMISISGMDDFHVGMEGEKRLPLIARLEGWFAQAGINRSGWQADNSDNIAWSDEDGPLYHFFGATEDEWIGKLWPRGRAWENSLSTAGMEDNFCADWAGARNFLDHRHSGSEVSVDPSGDVFPCCAKTKLPVGNLTEEPLTEILDSLAGHPVYQALSEGRPDRMGLEFGWDEARFAEACQTVTPAGKAYSNPCIGCDRFHEEVMVREITRLRQQRRARRMACKAA</sequence>
<dbReference type="RefSeq" id="WP_243917804.1">
    <property type="nucleotide sequence ID" value="NZ_JALHLG010000003.1"/>
</dbReference>
<gene>
    <name evidence="2" type="ORF">MTR66_03125</name>
</gene>
<dbReference type="Gene3D" id="3.20.20.70">
    <property type="entry name" value="Aldolase class I"/>
    <property type="match status" value="1"/>
</dbReference>